<organism evidence="1 2">
    <name type="scientific">Faecalibacterium phage FP_Epona</name>
    <dbReference type="NCBI Taxonomy" id="2070182"/>
    <lineage>
        <taxon>Viruses</taxon>
        <taxon>Duplodnaviria</taxon>
        <taxon>Heunggongvirae</taxon>
        <taxon>Uroviricota</taxon>
        <taxon>Caudoviricetes</taxon>
        <taxon>Eponavirus</taxon>
        <taxon>Eponavirus epona</taxon>
    </lineage>
</organism>
<dbReference type="KEGG" id="vg:54987594"/>
<keyword evidence="2" id="KW-1185">Reference proteome</keyword>
<dbReference type="EMBL" id="MG711462">
    <property type="protein sequence ID" value="AUV56486.1"/>
    <property type="molecule type" value="Genomic_DNA"/>
</dbReference>
<reference evidence="1 2" key="1">
    <citation type="submission" date="2017-12" db="EMBL/GenBank/DDBJ databases">
        <title>Phages infecting Faecalibacterium prausnitzii belong to novel viral genera that help decipher intestinal viromes.</title>
        <authorList>
            <person name="Petit M.-A."/>
            <person name="De Paepe M."/>
            <person name="Benevides L."/>
            <person name="Langella P."/>
        </authorList>
    </citation>
    <scope>NUCLEOTIDE SEQUENCE [LARGE SCALE GENOMIC DNA]</scope>
</reference>
<name>A0A2K9V342_9CAUD</name>
<proteinExistence type="predicted"/>
<protein>
    <submittedName>
        <fullName evidence="1">Uncharacterized protein</fullName>
    </submittedName>
</protein>
<evidence type="ECO:0000313" key="1">
    <source>
        <dbReference type="EMBL" id="AUV56486.1"/>
    </source>
</evidence>
<dbReference type="GeneID" id="54987594"/>
<dbReference type="RefSeq" id="YP_009797184.1">
    <property type="nucleotide sequence ID" value="NC_047910.1"/>
</dbReference>
<evidence type="ECO:0000313" key="2">
    <source>
        <dbReference type="Proteomes" id="UP000241510"/>
    </source>
</evidence>
<dbReference type="Proteomes" id="UP000241510">
    <property type="component" value="Segment"/>
</dbReference>
<accession>A0A2K9V342</accession>
<sequence>MSVEHMNFRVESPENFVKMACTILFGKREELSDYATVWHDVFEGNAGDQRFRQFMEELFPDGCTIGEKELHQLTDRAIRYLKTETICLDIKAGHDMAQAVFWVYFIPEHKVYECDYGGHEDKVIEILTNFFGAAIMKYTVSVLKKFIQGSFRIKSTQTSVGSIAADAEFIQMAVYGRSKPRGSAS</sequence>